<gene>
    <name evidence="1" type="ORF">RZO55_20365</name>
</gene>
<dbReference type="EMBL" id="JAWONS010000290">
    <property type="protein sequence ID" value="MDW2799930.1"/>
    <property type="molecule type" value="Genomic_DNA"/>
</dbReference>
<evidence type="ECO:0000313" key="1">
    <source>
        <dbReference type="EMBL" id="MDW2799930.1"/>
    </source>
</evidence>
<comment type="caution">
    <text evidence="1">The sequence shown here is derived from an EMBL/GenBank/DDBJ whole genome shotgun (WGS) entry which is preliminary data.</text>
</comment>
<dbReference type="RefSeq" id="WP_318066119.1">
    <property type="nucleotide sequence ID" value="NZ_JAWONS010000290.1"/>
</dbReference>
<name>A0ABU4GQN3_9CLOT</name>
<reference evidence="1 2" key="1">
    <citation type="submission" date="2023-10" db="EMBL/GenBank/DDBJ databases">
        <title>A novel Glycoside Hydrolase 43-Like Enzyme from Clostrdium boliviensis is an Endo-xylanase, and a Candidate for Xylooligosaccharides Production from Different Xylan Substrates.</title>
        <authorList>
            <person name="Alvarez M.T."/>
            <person name="Rocabado-Villegas L.R."/>
            <person name="Salas-Veizaga D.M."/>
            <person name="Linares-Pasten J.A."/>
            <person name="Gudmundsdottir E.E."/>
            <person name="Hreggvidsson G.O."/>
            <person name="Adlercreutz P."/>
            <person name="Nordberg Karlsson E."/>
        </authorList>
    </citation>
    <scope>NUCLEOTIDE SEQUENCE [LARGE SCALE GENOMIC DNA]</scope>
    <source>
        <strain evidence="1 2">E-1</strain>
    </source>
</reference>
<dbReference type="Proteomes" id="UP001276854">
    <property type="component" value="Unassembled WGS sequence"/>
</dbReference>
<proteinExistence type="predicted"/>
<evidence type="ECO:0000313" key="2">
    <source>
        <dbReference type="Proteomes" id="UP001276854"/>
    </source>
</evidence>
<organism evidence="1 2">
    <name type="scientific">Clostridium boliviensis</name>
    <dbReference type="NCBI Taxonomy" id="318465"/>
    <lineage>
        <taxon>Bacteria</taxon>
        <taxon>Bacillati</taxon>
        <taxon>Bacillota</taxon>
        <taxon>Clostridia</taxon>
        <taxon>Eubacteriales</taxon>
        <taxon>Clostridiaceae</taxon>
        <taxon>Clostridium</taxon>
    </lineage>
</organism>
<accession>A0ABU4GQN3</accession>
<sequence>MELVAHIKDLYENEFQPCLNLPSGKNYRYHIKMNNLFLNMTGDIVKWQNLESQYTRKIIESIPESYVLNDFVMDQVLFSSSRKTEPMHWTFGENFKIPYFLIDSKFIGTETLSRRIVLLKAKEQVEKLWKEVQRFPKLSSVYLFIMQIYDIISFETFMGSLTSLRLKCNMIGETFELKNISETQSSLGLGFYSEESIFKNGIFNVTFMGYTSFKEKSCAFFLYRCDGSKVKMVDDVLKAKREGSSYYSGTLIIDVETWSLVAGTMMEDYIAVQNKRSIRVKRNIKTEIEL</sequence>
<keyword evidence="2" id="KW-1185">Reference proteome</keyword>
<protein>
    <submittedName>
        <fullName evidence="1">Uncharacterized protein</fullName>
    </submittedName>
</protein>